<sequence length="296" mass="32276">MASSDNNMDDKGTLGNFSVETTITDSGSADMTSNHHTTSTPEDIPLPASPSTIGNEAYTEGHIHTLHGAGYRGALMDGLAELFREGVEIPPTIEDRDIPLEGYWDGSFDLFGPYETTESSNLSTAAPVTNRNREQYNFQHRQSSPGLSLIDDSDTQSNASDSSESWTTAQEQNEGSTQLLTSASTSTDCRVADITSQPAWPEASDTVNIDITEPDMSAEELAREARYALLSAIYRSNIDEGYNMVQAWEMALCYLNEGEDADEAVDEEATYDKAEGRDKGEEVEYGSDDEDDELDG</sequence>
<keyword evidence="3" id="KW-1185">Reference proteome</keyword>
<name>A0A8K0RHS5_9PLEO</name>
<evidence type="ECO:0000313" key="2">
    <source>
        <dbReference type="EMBL" id="KAH7093652.1"/>
    </source>
</evidence>
<feature type="compositionally biased region" description="Acidic residues" evidence="1">
    <location>
        <begin position="283"/>
        <end position="296"/>
    </location>
</feature>
<feature type="region of interest" description="Disordered" evidence="1">
    <location>
        <begin position="139"/>
        <end position="184"/>
    </location>
</feature>
<reference evidence="2" key="1">
    <citation type="journal article" date="2021" name="Nat. Commun.">
        <title>Genetic determinants of endophytism in the Arabidopsis root mycobiome.</title>
        <authorList>
            <person name="Mesny F."/>
            <person name="Miyauchi S."/>
            <person name="Thiergart T."/>
            <person name="Pickel B."/>
            <person name="Atanasova L."/>
            <person name="Karlsson M."/>
            <person name="Huettel B."/>
            <person name="Barry K.W."/>
            <person name="Haridas S."/>
            <person name="Chen C."/>
            <person name="Bauer D."/>
            <person name="Andreopoulos W."/>
            <person name="Pangilinan J."/>
            <person name="LaButti K."/>
            <person name="Riley R."/>
            <person name="Lipzen A."/>
            <person name="Clum A."/>
            <person name="Drula E."/>
            <person name="Henrissat B."/>
            <person name="Kohler A."/>
            <person name="Grigoriev I.V."/>
            <person name="Martin F.M."/>
            <person name="Hacquard S."/>
        </authorList>
    </citation>
    <scope>NUCLEOTIDE SEQUENCE</scope>
    <source>
        <strain evidence="2">MPI-SDFR-AT-0120</strain>
    </source>
</reference>
<gene>
    <name evidence="2" type="ORF">FB567DRAFT_544984</name>
</gene>
<feature type="compositionally biased region" description="Polar residues" evidence="1">
    <location>
        <begin position="155"/>
        <end position="175"/>
    </location>
</feature>
<dbReference type="OrthoDB" id="10505253at2759"/>
<evidence type="ECO:0000256" key="1">
    <source>
        <dbReference type="SAM" id="MobiDB-lite"/>
    </source>
</evidence>
<dbReference type="Proteomes" id="UP000813461">
    <property type="component" value="Unassembled WGS sequence"/>
</dbReference>
<accession>A0A8K0RHS5</accession>
<feature type="region of interest" description="Disordered" evidence="1">
    <location>
        <begin position="1"/>
        <end position="48"/>
    </location>
</feature>
<comment type="caution">
    <text evidence="2">The sequence shown here is derived from an EMBL/GenBank/DDBJ whole genome shotgun (WGS) entry which is preliminary data.</text>
</comment>
<evidence type="ECO:0000313" key="3">
    <source>
        <dbReference type="Proteomes" id="UP000813461"/>
    </source>
</evidence>
<dbReference type="EMBL" id="JAGMVJ010000002">
    <property type="protein sequence ID" value="KAH7093652.1"/>
    <property type="molecule type" value="Genomic_DNA"/>
</dbReference>
<feature type="compositionally biased region" description="Polar residues" evidence="1">
    <location>
        <begin position="15"/>
        <end position="41"/>
    </location>
</feature>
<dbReference type="AlphaFoldDB" id="A0A8K0RHS5"/>
<feature type="compositionally biased region" description="Basic and acidic residues" evidence="1">
    <location>
        <begin position="270"/>
        <end position="282"/>
    </location>
</feature>
<organism evidence="2 3">
    <name type="scientific">Paraphoma chrysanthemicola</name>
    <dbReference type="NCBI Taxonomy" id="798071"/>
    <lineage>
        <taxon>Eukaryota</taxon>
        <taxon>Fungi</taxon>
        <taxon>Dikarya</taxon>
        <taxon>Ascomycota</taxon>
        <taxon>Pezizomycotina</taxon>
        <taxon>Dothideomycetes</taxon>
        <taxon>Pleosporomycetidae</taxon>
        <taxon>Pleosporales</taxon>
        <taxon>Pleosporineae</taxon>
        <taxon>Phaeosphaeriaceae</taxon>
        <taxon>Paraphoma</taxon>
    </lineage>
</organism>
<proteinExistence type="predicted"/>
<protein>
    <submittedName>
        <fullName evidence="2">Uncharacterized protein</fullName>
    </submittedName>
</protein>
<feature type="region of interest" description="Disordered" evidence="1">
    <location>
        <begin position="261"/>
        <end position="296"/>
    </location>
</feature>